<dbReference type="PANTHER" id="PTHR40396:SF1">
    <property type="entry name" value="ATPASE AAA-TYPE CORE DOMAIN-CONTAINING PROTEIN"/>
    <property type="match status" value="1"/>
</dbReference>
<dbReference type="Gene3D" id="3.40.50.300">
    <property type="entry name" value="P-loop containing nucleotide triphosphate hydrolases"/>
    <property type="match status" value="1"/>
</dbReference>
<dbReference type="PANTHER" id="PTHR40396">
    <property type="entry name" value="ATPASE-LIKE PROTEIN"/>
    <property type="match status" value="1"/>
</dbReference>
<evidence type="ECO:0000259" key="1">
    <source>
        <dbReference type="Pfam" id="PF13304"/>
    </source>
</evidence>
<dbReference type="SUPFAM" id="SSF52540">
    <property type="entry name" value="P-loop containing nucleoside triphosphate hydrolases"/>
    <property type="match status" value="1"/>
</dbReference>
<dbReference type="GO" id="GO:0005524">
    <property type="term" value="F:ATP binding"/>
    <property type="evidence" value="ECO:0007669"/>
    <property type="project" value="InterPro"/>
</dbReference>
<dbReference type="GeneID" id="93493059"/>
<reference evidence="2 3" key="1">
    <citation type="submission" date="2016-01" db="EMBL/GenBank/DDBJ databases">
        <title>The new phylogeny of the genus Mycobacterium.</title>
        <authorList>
            <person name="Tarcisio F."/>
            <person name="Conor M."/>
            <person name="Antonella G."/>
            <person name="Elisabetta G."/>
            <person name="Giulia F.S."/>
            <person name="Sara T."/>
            <person name="Anna F."/>
            <person name="Clotilde B."/>
            <person name="Roberto B."/>
            <person name="Veronica D.S."/>
            <person name="Fabio R."/>
            <person name="Monica P."/>
            <person name="Olivier J."/>
            <person name="Enrico T."/>
            <person name="Nicola S."/>
        </authorList>
    </citation>
    <scope>NUCLEOTIDE SEQUENCE [LARGE SCALE GENOMIC DNA]</scope>
    <source>
        <strain evidence="2 3">DSM 45176</strain>
    </source>
</reference>
<dbReference type="InterPro" id="IPR003959">
    <property type="entry name" value="ATPase_AAA_core"/>
</dbReference>
<dbReference type="STRING" id="486698.AWC22_11840"/>
<gene>
    <name evidence="2" type="ORF">AWC22_11840</name>
</gene>
<sequence length="463" mass="52363">MVDNQVPKAHTMLLAFQAENARSFRDRLDFSLEATAIAEPDVVRQVPWRRDGRTLLSILPAAGVFGANASGKTNLLRAMADMRRFVQLSYKATGGRRGERPLRRLRRPFRLDPRCERLPSTYEIDLILGGIRYEYGFVVDDVRVISEWARRYPRGKPQTIFERKPGFIHVMEGRSGKARAVQELLRDDALFLSIAAAAEYEELEPLYRWFDKNFWMCDASSRDSRSRYTAHLMKHEHRRLQVLELLQLADLGITDASQRKPDPEQLELIKRIAQVIREQVDIPGDDDDSDEAGEVAEPDIGGIVLSHRGRHGSVEFQTGDESLGTLVWLGLIGPLLDALIHGSVLLVDELEASLHPLLVERFVKLFQSPESNPHGAQLIFNSHEARLLGNSTDTRVLGRDQAWFTVKLEDGSTRIYPLSDLNPRKSEAVARRYMEGRYGATPIVNAKEFTALAAMLAKETVDL</sequence>
<evidence type="ECO:0000313" key="2">
    <source>
        <dbReference type="EMBL" id="ORW85703.1"/>
    </source>
</evidence>
<dbReference type="AlphaFoldDB" id="A0A1X2DC08"/>
<dbReference type="Proteomes" id="UP000193087">
    <property type="component" value="Unassembled WGS sequence"/>
</dbReference>
<dbReference type="RefSeq" id="WP_169726234.1">
    <property type="nucleotide sequence ID" value="NZ_CAJMWJ010000001.1"/>
</dbReference>
<accession>A0A1X2DC08</accession>
<dbReference type="InterPro" id="IPR027417">
    <property type="entry name" value="P-loop_NTPase"/>
</dbReference>
<keyword evidence="3" id="KW-1185">Reference proteome</keyword>
<dbReference type="GO" id="GO:0016887">
    <property type="term" value="F:ATP hydrolysis activity"/>
    <property type="evidence" value="ECO:0007669"/>
    <property type="project" value="InterPro"/>
</dbReference>
<protein>
    <recommendedName>
        <fullName evidence="1">ATPase AAA-type core domain-containing protein</fullName>
    </recommendedName>
</protein>
<dbReference type="EMBL" id="LQPQ01000029">
    <property type="protein sequence ID" value="ORW85703.1"/>
    <property type="molecule type" value="Genomic_DNA"/>
</dbReference>
<dbReference type="Pfam" id="PF13304">
    <property type="entry name" value="AAA_21"/>
    <property type="match status" value="1"/>
</dbReference>
<comment type="caution">
    <text evidence="2">The sequence shown here is derived from an EMBL/GenBank/DDBJ whole genome shotgun (WGS) entry which is preliminary data.</text>
</comment>
<evidence type="ECO:0000313" key="3">
    <source>
        <dbReference type="Proteomes" id="UP000193087"/>
    </source>
</evidence>
<feature type="domain" description="ATPase AAA-type core" evidence="1">
    <location>
        <begin position="63"/>
        <end position="388"/>
    </location>
</feature>
<name>A0A1X2DC08_9MYCO</name>
<proteinExistence type="predicted"/>
<organism evidence="2 3">
    <name type="scientific">Mycobacterium riyadhense</name>
    <dbReference type="NCBI Taxonomy" id="486698"/>
    <lineage>
        <taxon>Bacteria</taxon>
        <taxon>Bacillati</taxon>
        <taxon>Actinomycetota</taxon>
        <taxon>Actinomycetes</taxon>
        <taxon>Mycobacteriales</taxon>
        <taxon>Mycobacteriaceae</taxon>
        <taxon>Mycobacterium</taxon>
    </lineage>
</organism>